<keyword evidence="3" id="KW-1185">Reference proteome</keyword>
<name>A0A226ETU0_FOLCA</name>
<feature type="region of interest" description="Disordered" evidence="1">
    <location>
        <begin position="1"/>
        <end position="95"/>
    </location>
</feature>
<dbReference type="EMBL" id="LNIX01000002">
    <property type="protein sequence ID" value="OXA61035.1"/>
    <property type="molecule type" value="Genomic_DNA"/>
</dbReference>
<organism evidence="2 3">
    <name type="scientific">Folsomia candida</name>
    <name type="common">Springtail</name>
    <dbReference type="NCBI Taxonomy" id="158441"/>
    <lineage>
        <taxon>Eukaryota</taxon>
        <taxon>Metazoa</taxon>
        <taxon>Ecdysozoa</taxon>
        <taxon>Arthropoda</taxon>
        <taxon>Hexapoda</taxon>
        <taxon>Collembola</taxon>
        <taxon>Entomobryomorpha</taxon>
        <taxon>Isotomoidea</taxon>
        <taxon>Isotomidae</taxon>
        <taxon>Proisotominae</taxon>
        <taxon>Folsomia</taxon>
    </lineage>
</organism>
<feature type="region of interest" description="Disordered" evidence="1">
    <location>
        <begin position="403"/>
        <end position="468"/>
    </location>
</feature>
<accession>A0A226ETU0</accession>
<evidence type="ECO:0000313" key="3">
    <source>
        <dbReference type="Proteomes" id="UP000198287"/>
    </source>
</evidence>
<evidence type="ECO:0000313" key="2">
    <source>
        <dbReference type="EMBL" id="OXA61035.1"/>
    </source>
</evidence>
<dbReference type="AlphaFoldDB" id="A0A226ETU0"/>
<feature type="compositionally biased region" description="Polar residues" evidence="1">
    <location>
        <begin position="75"/>
        <end position="95"/>
    </location>
</feature>
<sequence length="468" mass="52227">MSLEPTKSATGGTTLGGATPKTGSKIKKGVSKLDSLQSETAHMKKLPKKLVDGVSNKIETSPSLQPNTEPPSPQSKPETTSGDVPNDGNNNSSSYAFTRLDVPNGFLPPAFKDCLLSNVLRSGRRSLDHLKEVRESLSNLVAEDEQLSKGIKKVNPSSEIIQLSELTLCLTVLTREAFVPTHRLNQTAIALYSAEDFLRYPKDIRAFDTITRGRIKVPDPAFNADTVQKFRVVVDKATEYYNKVNLKGPTGEQLQDIMFTLMRAFQDLYTLMLGCQEVFKVLLYTSSREKLNLQQFLLTLQSMERSDMLTEVQDLRRLIDELVIFLEKLSWGCFVVYRLASGKTIAPAKPNEEREGQMLEGADNGQQPDADVLPDFHLLQQLRIHKPKGKLVPKRIIPKKKDDEEKLEKTAEGEKGKRIIDRKSNLKVKRSGSSDGPTSLPIATNDTKSKKPKTRVKFLNSKVDTNPM</sequence>
<feature type="compositionally biased region" description="Low complexity" evidence="1">
    <location>
        <begin position="10"/>
        <end position="23"/>
    </location>
</feature>
<evidence type="ECO:0000256" key="1">
    <source>
        <dbReference type="SAM" id="MobiDB-lite"/>
    </source>
</evidence>
<feature type="compositionally biased region" description="Polar residues" evidence="1">
    <location>
        <begin position="431"/>
        <end position="446"/>
    </location>
</feature>
<reference evidence="2 3" key="1">
    <citation type="submission" date="2015-12" db="EMBL/GenBank/DDBJ databases">
        <title>The genome of Folsomia candida.</title>
        <authorList>
            <person name="Faddeeva A."/>
            <person name="Derks M.F."/>
            <person name="Anvar Y."/>
            <person name="Smit S."/>
            <person name="Van Straalen N."/>
            <person name="Roelofs D."/>
        </authorList>
    </citation>
    <scope>NUCLEOTIDE SEQUENCE [LARGE SCALE GENOMIC DNA]</scope>
    <source>
        <strain evidence="2 3">VU population</strain>
        <tissue evidence="2">Whole body</tissue>
    </source>
</reference>
<proteinExistence type="predicted"/>
<feature type="compositionally biased region" description="Polar residues" evidence="1">
    <location>
        <begin position="57"/>
        <end position="67"/>
    </location>
</feature>
<dbReference type="Proteomes" id="UP000198287">
    <property type="component" value="Unassembled WGS sequence"/>
</dbReference>
<feature type="compositionally biased region" description="Basic and acidic residues" evidence="1">
    <location>
        <begin position="403"/>
        <end position="424"/>
    </location>
</feature>
<protein>
    <submittedName>
        <fullName evidence="2">Uncharacterized protein</fullName>
    </submittedName>
</protein>
<comment type="caution">
    <text evidence="2">The sequence shown here is derived from an EMBL/GenBank/DDBJ whole genome shotgun (WGS) entry which is preliminary data.</text>
</comment>
<gene>
    <name evidence="2" type="ORF">Fcan01_05937</name>
</gene>
<dbReference type="OrthoDB" id="8251408at2759"/>